<dbReference type="EMBL" id="FLUL01000001">
    <property type="protein sequence ID" value="SBV96813.1"/>
    <property type="molecule type" value="Genomic_DNA"/>
</dbReference>
<dbReference type="InterPro" id="IPR050582">
    <property type="entry name" value="HAD-like_SerB"/>
</dbReference>
<keyword evidence="1" id="KW-0479">Metal-binding</keyword>
<dbReference type="NCBIfam" id="TIGR01490">
    <property type="entry name" value="HAD-SF-IB-hyp1"/>
    <property type="match status" value="1"/>
</dbReference>
<evidence type="ECO:0000256" key="1">
    <source>
        <dbReference type="ARBA" id="ARBA00022723"/>
    </source>
</evidence>
<dbReference type="InterPro" id="IPR023214">
    <property type="entry name" value="HAD_sf"/>
</dbReference>
<dbReference type="GO" id="GO:0046872">
    <property type="term" value="F:metal ion binding"/>
    <property type="evidence" value="ECO:0007669"/>
    <property type="project" value="UniProtKB-KW"/>
</dbReference>
<dbReference type="NCBIfam" id="TIGR01488">
    <property type="entry name" value="HAD-SF-IB"/>
    <property type="match status" value="1"/>
</dbReference>
<accession>A0A212JBF9</accession>
<evidence type="ECO:0000313" key="5">
    <source>
        <dbReference type="EMBL" id="SBV96813.1"/>
    </source>
</evidence>
<evidence type="ECO:0000256" key="2">
    <source>
        <dbReference type="ARBA" id="ARBA00022801"/>
    </source>
</evidence>
<evidence type="ECO:0000256" key="3">
    <source>
        <dbReference type="ARBA" id="ARBA00022842"/>
    </source>
</evidence>
<dbReference type="InterPro" id="IPR006385">
    <property type="entry name" value="HAD_hydro_SerB1"/>
</dbReference>
<dbReference type="GO" id="GO:0016787">
    <property type="term" value="F:hydrolase activity"/>
    <property type="evidence" value="ECO:0007669"/>
    <property type="project" value="UniProtKB-KW"/>
</dbReference>
<protein>
    <recommendedName>
        <fullName evidence="6">HAD hydrolase, family IB</fullName>
    </recommendedName>
</protein>
<dbReference type="RefSeq" id="WP_296948129.1">
    <property type="nucleotide sequence ID" value="NZ_LT599021.1"/>
</dbReference>
<keyword evidence="4" id="KW-1133">Transmembrane helix</keyword>
<keyword evidence="4" id="KW-0812">Transmembrane</keyword>
<keyword evidence="2" id="KW-0378">Hydrolase</keyword>
<dbReference type="Gene3D" id="3.40.50.1000">
    <property type="entry name" value="HAD superfamily/HAD-like"/>
    <property type="match status" value="1"/>
</dbReference>
<dbReference type="Gene3D" id="1.20.1440.100">
    <property type="entry name" value="SG protein - dephosphorylation function"/>
    <property type="match status" value="1"/>
</dbReference>
<evidence type="ECO:0008006" key="6">
    <source>
        <dbReference type="Google" id="ProtNLM"/>
    </source>
</evidence>
<keyword evidence="3" id="KW-0460">Magnesium</keyword>
<feature type="transmembrane region" description="Helical" evidence="4">
    <location>
        <begin position="38"/>
        <end position="56"/>
    </location>
</feature>
<dbReference type="PANTHER" id="PTHR43344">
    <property type="entry name" value="PHOSPHOSERINE PHOSPHATASE"/>
    <property type="match status" value="1"/>
</dbReference>
<evidence type="ECO:0000256" key="4">
    <source>
        <dbReference type="SAM" id="Phobius"/>
    </source>
</evidence>
<dbReference type="AlphaFoldDB" id="A0A212JBF9"/>
<dbReference type="Pfam" id="PF12710">
    <property type="entry name" value="HAD"/>
    <property type="match status" value="1"/>
</dbReference>
<name>A0A212JBF9_9BACT</name>
<dbReference type="SUPFAM" id="SSF56784">
    <property type="entry name" value="HAD-like"/>
    <property type="match status" value="1"/>
</dbReference>
<reference evidence="5" key="1">
    <citation type="submission" date="2016-04" db="EMBL/GenBank/DDBJ databases">
        <authorList>
            <person name="Evans L.H."/>
            <person name="Alamgir A."/>
            <person name="Owens N."/>
            <person name="Weber N.D."/>
            <person name="Virtaneva K."/>
            <person name="Barbian K."/>
            <person name="Babar A."/>
            <person name="Rosenke K."/>
        </authorList>
    </citation>
    <scope>NUCLEOTIDE SEQUENCE</scope>
    <source>
        <strain evidence="5">86-2</strain>
    </source>
</reference>
<gene>
    <name evidence="5" type="ORF">KL86DYS2_11161</name>
</gene>
<dbReference type="PANTHER" id="PTHR43344:SF13">
    <property type="entry name" value="PHOSPHATASE RV3661-RELATED"/>
    <property type="match status" value="1"/>
</dbReference>
<proteinExistence type="predicted"/>
<keyword evidence="4" id="KW-0472">Membrane</keyword>
<dbReference type="InterPro" id="IPR036412">
    <property type="entry name" value="HAD-like_sf"/>
</dbReference>
<sequence>MIDVNSSKVIAVFDFDGTITTEDTLFDFIRFYYGFPRLIWGLFALSPVLILFKLGFIPNDKAKERLFSYFFKGKTLSEFNAICEKYKNRINQTLRSQAIDKIRFHQQEGHIVLINSASIYNWILPWAQSAGIENVISTEVEVKEGVITGKFKGENCYGVEKVKRFLELYPYRDTYQLYVYGDSSGDKPLLDIADFPFYKEF</sequence>
<organism evidence="5">
    <name type="scientific">uncultured Dysgonomonas sp</name>
    <dbReference type="NCBI Taxonomy" id="206096"/>
    <lineage>
        <taxon>Bacteria</taxon>
        <taxon>Pseudomonadati</taxon>
        <taxon>Bacteroidota</taxon>
        <taxon>Bacteroidia</taxon>
        <taxon>Bacteroidales</taxon>
        <taxon>Dysgonomonadaceae</taxon>
        <taxon>Dysgonomonas</taxon>
        <taxon>environmental samples</taxon>
    </lineage>
</organism>